<dbReference type="STRING" id="1891671.SAMN06295885_0288"/>
<dbReference type="PANTHER" id="PTHR47129">
    <property type="entry name" value="QUINONE OXIDOREDUCTASE 2"/>
    <property type="match status" value="1"/>
</dbReference>
<dbReference type="AlphaFoldDB" id="A0A1X7MWS0"/>
<dbReference type="EMBL" id="FXBM01000001">
    <property type="protein sequence ID" value="SMH29325.1"/>
    <property type="molecule type" value="Genomic_DNA"/>
</dbReference>
<dbReference type="Gene3D" id="3.40.50.720">
    <property type="entry name" value="NAD(P)-binding Rossmann-like Domain"/>
    <property type="match status" value="1"/>
</dbReference>
<dbReference type="Gene3D" id="3.90.25.10">
    <property type="entry name" value="UDP-galactose 4-epimerase, domain 1"/>
    <property type="match status" value="1"/>
</dbReference>
<protein>
    <submittedName>
        <fullName evidence="2">Uncharacterized conserved protein YbjT, contains NAD(P)-binding and DUF2867 domains</fullName>
    </submittedName>
</protein>
<evidence type="ECO:0000259" key="1">
    <source>
        <dbReference type="Pfam" id="PF05368"/>
    </source>
</evidence>
<evidence type="ECO:0000313" key="3">
    <source>
        <dbReference type="Proteomes" id="UP000193711"/>
    </source>
</evidence>
<feature type="domain" description="NmrA-like" evidence="1">
    <location>
        <begin position="2"/>
        <end position="245"/>
    </location>
</feature>
<dbReference type="Pfam" id="PF05368">
    <property type="entry name" value="NmrA"/>
    <property type="match status" value="1"/>
</dbReference>
<dbReference type="OrthoDB" id="5510591at2"/>
<dbReference type="InterPro" id="IPR008030">
    <property type="entry name" value="NmrA-like"/>
</dbReference>
<dbReference type="RefSeq" id="WP_085474832.1">
    <property type="nucleotide sequence ID" value="NZ_FXBM01000001.1"/>
</dbReference>
<evidence type="ECO:0000313" key="2">
    <source>
        <dbReference type="EMBL" id="SMH29325.1"/>
    </source>
</evidence>
<name>A0A1X7MWS0_9MICO</name>
<dbReference type="InterPro" id="IPR052718">
    <property type="entry name" value="NmrA-type_oxidoreductase"/>
</dbReference>
<accession>A0A1X7MWS0</accession>
<dbReference type="InterPro" id="IPR036291">
    <property type="entry name" value="NAD(P)-bd_dom_sf"/>
</dbReference>
<organism evidence="2 3">
    <name type="scientific">Rathayibacter oskolensis</name>
    <dbReference type="NCBI Taxonomy" id="1891671"/>
    <lineage>
        <taxon>Bacteria</taxon>
        <taxon>Bacillati</taxon>
        <taxon>Actinomycetota</taxon>
        <taxon>Actinomycetes</taxon>
        <taxon>Micrococcales</taxon>
        <taxon>Microbacteriaceae</taxon>
        <taxon>Rathayibacter</taxon>
    </lineage>
</organism>
<keyword evidence="3" id="KW-1185">Reference proteome</keyword>
<dbReference type="Proteomes" id="UP000193711">
    <property type="component" value="Unassembled WGS sequence"/>
</dbReference>
<dbReference type="SUPFAM" id="SSF51735">
    <property type="entry name" value="NAD(P)-binding Rossmann-fold domains"/>
    <property type="match status" value="1"/>
</dbReference>
<dbReference type="PANTHER" id="PTHR47129:SF1">
    <property type="entry name" value="NMRA-LIKE DOMAIN-CONTAINING PROTEIN"/>
    <property type="match status" value="1"/>
</dbReference>
<proteinExistence type="predicted"/>
<sequence length="287" mass="30109">MIVITGAGGRLGGAVVTELLERAHPGDIGISTTRPEELSELADRGVRVRRGDYDDPESLASAFEGADRVLLVSAPRHGAAAIEAHRIAIEAARAAGVGRVLYTSHVGADPLSPFPPAVTHATTETMLRESPVASTALRNGFYADTPLRLLRTAAETGVLTIPVDAPVSWTFHRDLAPGIASLLLDETLVEPVVTLTSDRAADMTELAATAAAALGRPIRVQQVTDDDYRAGLISAGVPEFGADMMLGIFRASRQRRLGIVDPTLSGLLGRPTTTLESALAEADAPRA</sequence>
<reference evidence="3" key="1">
    <citation type="submission" date="2017-04" db="EMBL/GenBank/DDBJ databases">
        <authorList>
            <person name="Varghese N."/>
            <person name="Submissions S."/>
        </authorList>
    </citation>
    <scope>NUCLEOTIDE SEQUENCE [LARGE SCALE GENOMIC DNA]</scope>
    <source>
        <strain evidence="3">VKM Ac-2121</strain>
    </source>
</reference>
<gene>
    <name evidence="2" type="ORF">SAMN06295885_0288</name>
</gene>